<proteinExistence type="predicted"/>
<dbReference type="KEGG" id="gla:GL50803_008595"/>
<dbReference type="HOGENOM" id="CLU_022643_1_0_1"/>
<reference evidence="1 2" key="1">
    <citation type="journal article" date="2007" name="Science">
        <title>Genomic minimalism in the early diverging intestinal parasite Giardia lamblia.</title>
        <authorList>
            <person name="Morrison H.G."/>
            <person name="McArthur A.G."/>
            <person name="Gillin F.D."/>
            <person name="Aley S.B."/>
            <person name="Adam R.D."/>
            <person name="Olsen G.J."/>
            <person name="Best A.A."/>
            <person name="Cande W.Z."/>
            <person name="Chen F."/>
            <person name="Cipriano M.J."/>
            <person name="Davids B.J."/>
            <person name="Dawson S.C."/>
            <person name="Elmendorf H.G."/>
            <person name="Hehl A.B."/>
            <person name="Holder M.E."/>
            <person name="Huse S.M."/>
            <person name="Kim U.U."/>
            <person name="Lasek-Nesselquist E."/>
            <person name="Manning G."/>
            <person name="Nigam A."/>
            <person name="Nixon J.E."/>
            <person name="Palm D."/>
            <person name="Passamaneck N.E."/>
            <person name="Prabhu A."/>
            <person name="Reich C.I."/>
            <person name="Reiner D.S."/>
            <person name="Samuelson J."/>
            <person name="Svard S.G."/>
            <person name="Sogin M.L."/>
        </authorList>
    </citation>
    <scope>NUCLEOTIDE SEQUENCE [LARGE SCALE GENOMIC DNA]</scope>
    <source>
        <strain evidence="1 2">WB C6</strain>
    </source>
</reference>
<evidence type="ECO:0000313" key="2">
    <source>
        <dbReference type="Proteomes" id="UP000001548"/>
    </source>
</evidence>
<comment type="caution">
    <text evidence="1">The sequence shown here is derived from an EMBL/GenBank/DDBJ whole genome shotgun (WGS) entry which is preliminary data.</text>
</comment>
<dbReference type="AlphaFoldDB" id="A8BB29"/>
<accession>A8BB29</accession>
<dbReference type="STRING" id="184922.A8BB29"/>
<sequence>MLVGFLLVFVVTQANCAPELTRAGCKTCSPDGQTCTACTNDSHNVQVDGKSCDANCPEHSAANGQKVCECEGGYGPVTGENRCEPSNTNKSSGLSTGAIAGIAVAAVIVVGGLVGFLCWWFLCRGKA</sequence>
<dbReference type="RefSeq" id="XP_001708197.1">
    <property type="nucleotide sequence ID" value="XM_001708145.1"/>
</dbReference>
<keyword evidence="2" id="KW-1185">Reference proteome</keyword>
<evidence type="ECO:0000313" key="1">
    <source>
        <dbReference type="EMBL" id="KAE8302093.1"/>
    </source>
</evidence>
<protein>
    <submittedName>
        <fullName evidence="1">VSP</fullName>
    </submittedName>
</protein>
<name>A8BB29_GIAIC</name>
<dbReference type="Pfam" id="PF03302">
    <property type="entry name" value="VSP"/>
    <property type="match status" value="1"/>
</dbReference>
<gene>
    <name evidence="1" type="ORF">GL50803_008595</name>
</gene>
<dbReference type="GeneID" id="5701106"/>
<dbReference type="EMBL" id="AACB03000004">
    <property type="protein sequence ID" value="KAE8302093.1"/>
    <property type="molecule type" value="Genomic_DNA"/>
</dbReference>
<dbReference type="PANTHER" id="PTHR23275">
    <property type="entry name" value="CABRIOLET.-RELATED"/>
    <property type="match status" value="1"/>
</dbReference>
<dbReference type="InterPro" id="IPR005127">
    <property type="entry name" value="Giardia_VSP"/>
</dbReference>
<organism evidence="1 2">
    <name type="scientific">Giardia intestinalis (strain ATCC 50803 / WB clone C6)</name>
    <name type="common">Giardia lamblia</name>
    <dbReference type="NCBI Taxonomy" id="184922"/>
    <lineage>
        <taxon>Eukaryota</taxon>
        <taxon>Metamonada</taxon>
        <taxon>Diplomonadida</taxon>
        <taxon>Hexamitidae</taxon>
        <taxon>Giardiinae</taxon>
        <taxon>Giardia</taxon>
    </lineage>
</organism>
<dbReference type="PANTHER" id="PTHR23275:SF100">
    <property type="entry name" value="EGF-LIKE DOMAIN-CONTAINING PROTEIN"/>
    <property type="match status" value="1"/>
</dbReference>
<dbReference type="Proteomes" id="UP000001548">
    <property type="component" value="Unassembled WGS sequence"/>
</dbReference>
<dbReference type="VEuPathDB" id="GiardiaDB:GL50803_8595"/>
<dbReference type="InterPro" id="IPR052798">
    <property type="entry name" value="Giardia_VSA"/>
</dbReference>